<dbReference type="AlphaFoldDB" id="A0AA47LR16"/>
<keyword evidence="2" id="KW-0456">Lyase</keyword>
<feature type="signal peptide" evidence="1">
    <location>
        <begin position="1"/>
        <end position="22"/>
    </location>
</feature>
<gene>
    <name evidence="2" type="ORF">N8M53_07660</name>
</gene>
<keyword evidence="1" id="KW-0732">Signal</keyword>
<dbReference type="InterPro" id="IPR036398">
    <property type="entry name" value="CA_dom_sf"/>
</dbReference>
<sequence>MKTLLSLATLSLGMLVASTSLAASEVNDAITKQRDALERATQGKGFGPQSPRDIDAIHGTNPQRFNYAPPAQAMNLCNIHFHKNAEHKGGEFTRFAGAGDGHGYHSGYLYSGALSDSERASYDQPVCASKHQGVNVGDTLELHYVYSSASVAPGPTLGACLSEATRNPQLRVEAQVLVVVNDPNARDFSQLAKVGQRKGRYQAINLPEDSGNPVTYLGSTTGPGYNQKGSPYQVTWRVRPHVKKVDIASVQRWCHANVFDERHAHGVRNRVTNPALLSGR</sequence>
<name>A0AA47LR16_9GAMM</name>
<evidence type="ECO:0000313" key="3">
    <source>
        <dbReference type="Proteomes" id="UP001164748"/>
    </source>
</evidence>
<dbReference type="Pfam" id="PF10563">
    <property type="entry name" value="CA_like"/>
    <property type="match status" value="1"/>
</dbReference>
<protein>
    <submittedName>
        <fullName evidence="2">Delta-class carbonic anhydrase</fullName>
        <ecNumber evidence="2">4.2.1.1</ecNumber>
    </submittedName>
</protein>
<dbReference type="EC" id="4.2.1.1" evidence="2"/>
<dbReference type="GO" id="GO:0004089">
    <property type="term" value="F:carbonate dehydratase activity"/>
    <property type="evidence" value="ECO:0007669"/>
    <property type="project" value="UniProtKB-EC"/>
</dbReference>
<dbReference type="RefSeq" id="WP_077607161.1">
    <property type="nucleotide sequence ID" value="NZ_CP114588.1"/>
</dbReference>
<reference evidence="2" key="1">
    <citation type="submission" date="2022-09" db="EMBL/GenBank/DDBJ databases">
        <authorList>
            <person name="Li Z.-J."/>
        </authorList>
    </citation>
    <scope>NUCLEOTIDE SEQUENCE</scope>
    <source>
        <strain evidence="2">TGB11</strain>
    </source>
</reference>
<organism evidence="2 3">
    <name type="scientific">Salinivibrio kushneri</name>
    <dbReference type="NCBI Taxonomy" id="1908198"/>
    <lineage>
        <taxon>Bacteria</taxon>
        <taxon>Pseudomonadati</taxon>
        <taxon>Pseudomonadota</taxon>
        <taxon>Gammaproteobacteria</taxon>
        <taxon>Vibrionales</taxon>
        <taxon>Vibrionaceae</taxon>
        <taxon>Salinivibrio</taxon>
    </lineage>
</organism>
<dbReference type="InterPro" id="IPR018883">
    <property type="entry name" value="Delta_CA"/>
</dbReference>
<feature type="chain" id="PRO_5041374982" evidence="1">
    <location>
        <begin position="23"/>
        <end position="280"/>
    </location>
</feature>
<dbReference type="SUPFAM" id="SSF51069">
    <property type="entry name" value="Carbonic anhydrase"/>
    <property type="match status" value="1"/>
</dbReference>
<evidence type="ECO:0000256" key="1">
    <source>
        <dbReference type="SAM" id="SignalP"/>
    </source>
</evidence>
<accession>A0AA47LR16</accession>
<dbReference type="EMBL" id="CP114588">
    <property type="protein sequence ID" value="WBA07742.1"/>
    <property type="molecule type" value="Genomic_DNA"/>
</dbReference>
<proteinExistence type="predicted"/>
<evidence type="ECO:0000313" key="2">
    <source>
        <dbReference type="EMBL" id="WBA07742.1"/>
    </source>
</evidence>
<dbReference type="Proteomes" id="UP001164748">
    <property type="component" value="Chromosome"/>
</dbReference>